<dbReference type="Proteomes" id="UP000543424">
    <property type="component" value="Unassembled WGS sequence"/>
</dbReference>
<dbReference type="Proteomes" id="UP000531962">
    <property type="component" value="Unassembled WGS sequence"/>
</dbReference>
<evidence type="ECO:0000313" key="5">
    <source>
        <dbReference type="Proteomes" id="UP000188967"/>
    </source>
</evidence>
<accession>A0A0J2BJP6</accession>
<dbReference type="RefSeq" id="WP_000228044.1">
    <property type="nucleotide sequence ID" value="NZ_AP017610.1"/>
</dbReference>
<dbReference type="EMBL" id="AASWBF010000052">
    <property type="protein sequence ID" value="EFH4963165.1"/>
    <property type="molecule type" value="Genomic_DNA"/>
</dbReference>
<protein>
    <submittedName>
        <fullName evidence="3">Uncharacterized protein</fullName>
    </submittedName>
</protein>
<evidence type="ECO:0000313" key="3">
    <source>
        <dbReference type="EMBL" id="EFM7863727.1"/>
    </source>
</evidence>
<reference evidence="4 5" key="1">
    <citation type="submission" date="2017-01" db="EMBL/GenBank/DDBJ databases">
        <title>Draft genome sequence of an E. coli strain isolated from human, in Amazon, Brazil.</title>
        <authorList>
            <person name="Moura Q."/>
            <person name="Fernandes M.R."/>
            <person name="Cerdeira L."/>
            <person name="Vianello M."/>
            <person name="Souza T.A."/>
            <person name="Ienne S."/>
            <person name="Lincopan N."/>
        </authorList>
    </citation>
    <scope>NUCLEOTIDE SEQUENCE [LARGE SCALE GENOMIC DNA]</scope>
    <source>
        <strain evidence="4 5">ICBEcBL-II-13</strain>
    </source>
</reference>
<proteinExistence type="predicted"/>
<gene>
    <name evidence="3" type="ORF">B6R15_005110</name>
    <name evidence="4" type="ORF">BXT93_22980</name>
    <name evidence="2" type="ORF">F9413_22015</name>
    <name evidence="1" type="ORF">FZU14_24155</name>
</gene>
<dbReference type="EMBL" id="AASKVF010000052">
    <property type="protein sequence ID" value="EFD6887228.1"/>
    <property type="molecule type" value="Genomic_DNA"/>
</dbReference>
<sequence>MVDLSIEKLIVAIENGKVRGFDEIKEINGESYFFQYAIKKQDEKYNTYFFKIPENKMEVFEDYATEEISAFSNIEDAFNYFKLQGIDITKFSPIRGLLPF</sequence>
<dbReference type="EMBL" id="MTPS01000440">
    <property type="protein sequence ID" value="ONG30367.1"/>
    <property type="molecule type" value="Genomic_DNA"/>
</dbReference>
<reference evidence="2 7" key="3">
    <citation type="submission" date="2019-12" db="EMBL/GenBank/DDBJ databases">
        <authorList>
            <consortium name="NARMS: The National Antimicrobial Resistance Monitoring System"/>
        </authorList>
    </citation>
    <scope>NUCLEOTIDE SEQUENCE [LARGE SCALE GENOMIC DNA]</scope>
    <source>
        <strain evidence="1 6">19MD07CB01-EC</strain>
        <strain evidence="2 7">CVM N19EC0130</strain>
    </source>
</reference>
<organism evidence="3 8">
    <name type="scientific">Escherichia coli</name>
    <dbReference type="NCBI Taxonomy" id="562"/>
    <lineage>
        <taxon>Bacteria</taxon>
        <taxon>Pseudomonadati</taxon>
        <taxon>Pseudomonadota</taxon>
        <taxon>Gammaproteobacteria</taxon>
        <taxon>Enterobacterales</taxon>
        <taxon>Enterobacteriaceae</taxon>
        <taxon>Escherichia</taxon>
    </lineage>
</organism>
<reference evidence="3 8" key="2">
    <citation type="submission" date="2018-08" db="EMBL/GenBank/DDBJ databases">
        <authorList>
            <consortium name="GenomeTrakr network: Whole genome sequencing for foodborne pathogen traceback"/>
        </authorList>
    </citation>
    <scope>NUCLEOTIDE SEQUENCE [LARGE SCALE GENOMIC DNA]</scope>
    <source>
        <strain evidence="3 8">NC_STEC194</strain>
    </source>
</reference>
<dbReference type="EMBL" id="AATLXB010000123">
    <property type="protein sequence ID" value="EFM7863727.1"/>
    <property type="molecule type" value="Genomic_DNA"/>
</dbReference>
<comment type="caution">
    <text evidence="3">The sequence shown here is derived from an EMBL/GenBank/DDBJ whole genome shotgun (WGS) entry which is preliminary data.</text>
</comment>
<evidence type="ECO:0000313" key="7">
    <source>
        <dbReference type="Proteomes" id="UP000543424"/>
    </source>
</evidence>
<evidence type="ECO:0000313" key="8">
    <source>
        <dbReference type="Proteomes" id="UP000587626"/>
    </source>
</evidence>
<dbReference type="Proteomes" id="UP000188967">
    <property type="component" value="Unassembled WGS sequence"/>
</dbReference>
<evidence type="ECO:0000313" key="6">
    <source>
        <dbReference type="Proteomes" id="UP000531962"/>
    </source>
</evidence>
<dbReference type="AlphaFoldDB" id="A0A0J2BJP6"/>
<dbReference type="Proteomes" id="UP000587626">
    <property type="component" value="Unassembled WGS sequence"/>
</dbReference>
<name>A0A0J2BJP6_ECOLX</name>
<evidence type="ECO:0000313" key="2">
    <source>
        <dbReference type="EMBL" id="EFH4963165.1"/>
    </source>
</evidence>
<evidence type="ECO:0000313" key="1">
    <source>
        <dbReference type="EMBL" id="EFD6887228.1"/>
    </source>
</evidence>
<evidence type="ECO:0000313" key="4">
    <source>
        <dbReference type="EMBL" id="ONG30367.1"/>
    </source>
</evidence>